<keyword evidence="2" id="KW-0805">Transcription regulation</keyword>
<evidence type="ECO:0000313" key="7">
    <source>
        <dbReference type="EMBL" id="KAK7318589.1"/>
    </source>
</evidence>
<reference evidence="7 8" key="1">
    <citation type="submission" date="2024-01" db="EMBL/GenBank/DDBJ databases">
        <title>The genomes of 5 underutilized Papilionoideae crops provide insights into root nodulation and disease resistance.</title>
        <authorList>
            <person name="Yuan L."/>
        </authorList>
    </citation>
    <scope>NUCLEOTIDE SEQUENCE [LARGE SCALE GENOMIC DNA]</scope>
    <source>
        <strain evidence="7">LY-2023</strain>
        <tissue evidence="7">Leaf</tissue>
    </source>
</reference>
<dbReference type="InterPro" id="IPR015300">
    <property type="entry name" value="DNA-bd_pseudobarrel_sf"/>
</dbReference>
<dbReference type="Proteomes" id="UP001359559">
    <property type="component" value="Unassembled WGS sequence"/>
</dbReference>
<evidence type="ECO:0000256" key="5">
    <source>
        <dbReference type="ARBA" id="ARBA00023242"/>
    </source>
</evidence>
<evidence type="ECO:0000256" key="6">
    <source>
        <dbReference type="SAM" id="MobiDB-lite"/>
    </source>
</evidence>
<dbReference type="AlphaFoldDB" id="A0AAN9Q2E8"/>
<feature type="region of interest" description="Disordered" evidence="6">
    <location>
        <begin position="1"/>
        <end position="54"/>
    </location>
</feature>
<keyword evidence="8" id="KW-1185">Reference proteome</keyword>
<gene>
    <name evidence="7" type="ORF">RJT34_03292</name>
</gene>
<proteinExistence type="predicted"/>
<protein>
    <recommendedName>
        <fullName evidence="9">TF-B3 domain-containing protein</fullName>
    </recommendedName>
</protein>
<evidence type="ECO:0000256" key="2">
    <source>
        <dbReference type="ARBA" id="ARBA00023015"/>
    </source>
</evidence>
<sequence length="136" mass="15337">MTKGIEILYDEADEKKINNEKPPTTENDDPKAIKKGKSPMVDVDDPKASLDVGGVKPENVAGVGAADRTPRVIRAMMEEGCYTWPIKLRWNECWPWEVHMGDGWRELCVRHKLKIGDTVLIGIPFVNGSVLYFRVL</sequence>
<organism evidence="7 8">
    <name type="scientific">Clitoria ternatea</name>
    <name type="common">Butterfly pea</name>
    <dbReference type="NCBI Taxonomy" id="43366"/>
    <lineage>
        <taxon>Eukaryota</taxon>
        <taxon>Viridiplantae</taxon>
        <taxon>Streptophyta</taxon>
        <taxon>Embryophyta</taxon>
        <taxon>Tracheophyta</taxon>
        <taxon>Spermatophyta</taxon>
        <taxon>Magnoliopsida</taxon>
        <taxon>eudicotyledons</taxon>
        <taxon>Gunneridae</taxon>
        <taxon>Pentapetalae</taxon>
        <taxon>rosids</taxon>
        <taxon>fabids</taxon>
        <taxon>Fabales</taxon>
        <taxon>Fabaceae</taxon>
        <taxon>Papilionoideae</taxon>
        <taxon>50 kb inversion clade</taxon>
        <taxon>NPAAA clade</taxon>
        <taxon>indigoferoid/millettioid clade</taxon>
        <taxon>Phaseoleae</taxon>
        <taxon>Clitoria</taxon>
    </lineage>
</organism>
<dbReference type="EMBL" id="JAYKXN010000001">
    <property type="protein sequence ID" value="KAK7318589.1"/>
    <property type="molecule type" value="Genomic_DNA"/>
</dbReference>
<evidence type="ECO:0000256" key="3">
    <source>
        <dbReference type="ARBA" id="ARBA00023125"/>
    </source>
</evidence>
<dbReference type="SUPFAM" id="SSF101936">
    <property type="entry name" value="DNA-binding pseudobarrel domain"/>
    <property type="match status" value="1"/>
</dbReference>
<evidence type="ECO:0000256" key="4">
    <source>
        <dbReference type="ARBA" id="ARBA00023163"/>
    </source>
</evidence>
<comment type="caution">
    <text evidence="7">The sequence shown here is derived from an EMBL/GenBank/DDBJ whole genome shotgun (WGS) entry which is preliminary data.</text>
</comment>
<comment type="subcellular location">
    <subcellularLocation>
        <location evidence="1">Nucleus</location>
    </subcellularLocation>
</comment>
<keyword evidence="5" id="KW-0539">Nucleus</keyword>
<keyword evidence="3" id="KW-0238">DNA-binding</keyword>
<keyword evidence="4" id="KW-0804">Transcription</keyword>
<accession>A0AAN9Q2E8</accession>
<evidence type="ECO:0008006" key="9">
    <source>
        <dbReference type="Google" id="ProtNLM"/>
    </source>
</evidence>
<name>A0AAN9Q2E8_CLITE</name>
<dbReference type="GO" id="GO:0003677">
    <property type="term" value="F:DNA binding"/>
    <property type="evidence" value="ECO:0007669"/>
    <property type="project" value="UniProtKB-KW"/>
</dbReference>
<evidence type="ECO:0000313" key="8">
    <source>
        <dbReference type="Proteomes" id="UP001359559"/>
    </source>
</evidence>
<evidence type="ECO:0000256" key="1">
    <source>
        <dbReference type="ARBA" id="ARBA00004123"/>
    </source>
</evidence>
<dbReference type="GO" id="GO:0005634">
    <property type="term" value="C:nucleus"/>
    <property type="evidence" value="ECO:0007669"/>
    <property type="project" value="UniProtKB-SubCell"/>
</dbReference>